<gene>
    <name evidence="1" type="ORF">HPB50_021558</name>
</gene>
<dbReference type="EMBL" id="CM023482">
    <property type="protein sequence ID" value="KAH6939754.1"/>
    <property type="molecule type" value="Genomic_DNA"/>
</dbReference>
<accession>A0ACB7T182</accession>
<reference evidence="1" key="1">
    <citation type="submission" date="2020-05" db="EMBL/GenBank/DDBJ databases">
        <title>Large-scale comparative analyses of tick genomes elucidate their genetic diversity and vector capacities.</title>
        <authorList>
            <person name="Jia N."/>
            <person name="Wang J."/>
            <person name="Shi W."/>
            <person name="Du L."/>
            <person name="Sun Y."/>
            <person name="Zhan W."/>
            <person name="Jiang J."/>
            <person name="Wang Q."/>
            <person name="Zhang B."/>
            <person name="Ji P."/>
            <person name="Sakyi L.B."/>
            <person name="Cui X."/>
            <person name="Yuan T."/>
            <person name="Jiang B."/>
            <person name="Yang W."/>
            <person name="Lam T.T.-Y."/>
            <person name="Chang Q."/>
            <person name="Ding S."/>
            <person name="Wang X."/>
            <person name="Zhu J."/>
            <person name="Ruan X."/>
            <person name="Zhao L."/>
            <person name="Wei J."/>
            <person name="Que T."/>
            <person name="Du C."/>
            <person name="Cheng J."/>
            <person name="Dai P."/>
            <person name="Han X."/>
            <person name="Huang E."/>
            <person name="Gao Y."/>
            <person name="Liu J."/>
            <person name="Shao H."/>
            <person name="Ye R."/>
            <person name="Li L."/>
            <person name="Wei W."/>
            <person name="Wang X."/>
            <person name="Wang C."/>
            <person name="Yang T."/>
            <person name="Huo Q."/>
            <person name="Li W."/>
            <person name="Guo W."/>
            <person name="Chen H."/>
            <person name="Zhou L."/>
            <person name="Ni X."/>
            <person name="Tian J."/>
            <person name="Zhou Y."/>
            <person name="Sheng Y."/>
            <person name="Liu T."/>
            <person name="Pan Y."/>
            <person name="Xia L."/>
            <person name="Li J."/>
            <person name="Zhao F."/>
            <person name="Cao W."/>
        </authorList>
    </citation>
    <scope>NUCLEOTIDE SEQUENCE</scope>
    <source>
        <strain evidence="1">Hyas-2018</strain>
    </source>
</reference>
<keyword evidence="2" id="KW-1185">Reference proteome</keyword>
<evidence type="ECO:0000313" key="2">
    <source>
        <dbReference type="Proteomes" id="UP000821845"/>
    </source>
</evidence>
<name>A0ACB7T182_HYAAI</name>
<evidence type="ECO:0000313" key="1">
    <source>
        <dbReference type="EMBL" id="KAH6939754.1"/>
    </source>
</evidence>
<protein>
    <submittedName>
        <fullName evidence="1">Uncharacterized protein</fullName>
    </submittedName>
</protein>
<sequence>MKCGFDEDFFVALKDKLEPKSNFQKHGMLLFDEMQVRERKCVNSKTLTYAGFVDHGEGVNRAKSSATGLANHALVFMFIPFGESYTQPIGVFASRGPTKGTVLSQLVLQAIILLEKAGALVDGIVCDGASTNRRMWMELGINGKLSSRKNSFEHPMNDARKVYVFSDVPHLVKCVRNRLVKQRSLKVNGRWVHWSCYVAVYKEDCKNAGGLKVCPKITHHHIYPSHMELMRVKLATQIFSRSMASALKYYTEVGVLHTDTTEGTIAFTEQMNDVFDAMNRRHPKEGLRMGCKDLECIKNSLKWLDDWEQEVCSGAISKDMFLAPSTAEGLRVTMLSMLELSEYLLAQCGFKNQLLNVKDRLDSKRYPGVVYKVPCADCSCSYIGETGNFTRRLKEHKRDVANNKKASNALAEHADNHGHLIDWDNAAIIAKEKNSTTRLLLESVSIQTTEDTINRTDGNLPAS</sequence>
<dbReference type="Proteomes" id="UP000821845">
    <property type="component" value="Chromosome 2"/>
</dbReference>
<comment type="caution">
    <text evidence="1">The sequence shown here is derived from an EMBL/GenBank/DDBJ whole genome shotgun (WGS) entry which is preliminary data.</text>
</comment>
<organism evidence="1 2">
    <name type="scientific">Hyalomma asiaticum</name>
    <name type="common">Tick</name>
    <dbReference type="NCBI Taxonomy" id="266040"/>
    <lineage>
        <taxon>Eukaryota</taxon>
        <taxon>Metazoa</taxon>
        <taxon>Ecdysozoa</taxon>
        <taxon>Arthropoda</taxon>
        <taxon>Chelicerata</taxon>
        <taxon>Arachnida</taxon>
        <taxon>Acari</taxon>
        <taxon>Parasitiformes</taxon>
        <taxon>Ixodida</taxon>
        <taxon>Ixodoidea</taxon>
        <taxon>Ixodidae</taxon>
        <taxon>Hyalomminae</taxon>
        <taxon>Hyalomma</taxon>
    </lineage>
</organism>
<proteinExistence type="predicted"/>